<dbReference type="EMBL" id="KX349303">
    <property type="protein sequence ID" value="AOO14344.1"/>
    <property type="molecule type" value="Genomic_DNA"/>
</dbReference>
<sequence>MKKLVYDSAINDISNPDRKVYQRWIGILRRTDHRDPNWKDYELYKDCTLHPDWLYLSKFQEWIETWDDWQNKCVDKDIKYPGNRMYGPDTCIMVSKGINNFFVEPARRSPNTANLPQGVYYSSPTQREQRYRAIVRLDGKQVWGGHHHTIEAAQQSYRKVKFESLEVLIEREQCPKVKQILQEIHETKDTPSLSRW</sequence>
<evidence type="ECO:0000313" key="1">
    <source>
        <dbReference type="EMBL" id="AOO14344.1"/>
    </source>
</evidence>
<name>A0A1D7SKY6_9CAUD</name>
<reference evidence="3 4" key="1">
    <citation type="journal article" date="2016" name="Environ. Microbiol.">
        <title>Genomic diversification of marine cyanophages into stable ecotypes.</title>
        <authorList>
            <person name="Marston M.F."/>
            <person name="Martiny J.B."/>
        </authorList>
    </citation>
    <scope>NUCLEOTIDE SEQUENCE [LARGE SCALE GENOMIC DNA]</scope>
    <source>
        <strain evidence="1">Sn_11_0110</strain>
        <strain evidence="2">W1_23_0910</strain>
    </source>
</reference>
<protein>
    <recommendedName>
        <fullName evidence="5">HNH homing endonuclease</fullName>
    </recommendedName>
</protein>
<gene>
    <name evidence="1" type="ORF">Sn110110_150</name>
    <name evidence="2" type="ORF">W1230910_147</name>
</gene>
<proteinExistence type="predicted"/>
<evidence type="ECO:0000313" key="4">
    <source>
        <dbReference type="Proteomes" id="UP000225271"/>
    </source>
</evidence>
<evidence type="ECO:0000313" key="2">
    <source>
        <dbReference type="EMBL" id="AOO14993.1"/>
    </source>
</evidence>
<dbReference type="Proteomes" id="UP000225271">
    <property type="component" value="Segment"/>
</dbReference>
<organism evidence="1 3">
    <name type="scientific">Cyanophage S-RIM14</name>
    <dbReference type="NCBI Taxonomy" id="1278423"/>
    <lineage>
        <taxon>Viruses</taxon>
        <taxon>Duplodnaviria</taxon>
        <taxon>Heunggongvirae</taxon>
        <taxon>Uroviricota</taxon>
        <taxon>Caudoviricetes</taxon>
        <taxon>Pantevenvirales</taxon>
        <taxon>Kyanoviridae</taxon>
        <taxon>Ahtivirus</taxon>
        <taxon>Ahtivirus sagseatwo</taxon>
    </lineage>
</organism>
<evidence type="ECO:0000313" key="3">
    <source>
        <dbReference type="Proteomes" id="UP000223711"/>
    </source>
</evidence>
<dbReference type="EMBL" id="KX349306">
    <property type="protein sequence ID" value="AOO14993.1"/>
    <property type="molecule type" value="Genomic_DNA"/>
</dbReference>
<evidence type="ECO:0008006" key="5">
    <source>
        <dbReference type="Google" id="ProtNLM"/>
    </source>
</evidence>
<dbReference type="Proteomes" id="UP000223711">
    <property type="component" value="Segment"/>
</dbReference>
<accession>A0A1D7SKY6</accession>